<evidence type="ECO:0000256" key="9">
    <source>
        <dbReference type="ARBA" id="ARBA00030409"/>
    </source>
</evidence>
<dbReference type="UniPathway" id="UPA00074">
    <property type="reaction ID" value="UER00131"/>
</dbReference>
<dbReference type="InterPro" id="IPR033934">
    <property type="entry name" value="SAICAR_synt_PurC"/>
</dbReference>
<dbReference type="SUPFAM" id="SSF56104">
    <property type="entry name" value="SAICAR synthase-like"/>
    <property type="match status" value="1"/>
</dbReference>
<dbReference type="Proteomes" id="UP000295632">
    <property type="component" value="Unassembled WGS sequence"/>
</dbReference>
<dbReference type="PANTHER" id="PTHR43599">
    <property type="entry name" value="MULTIFUNCTIONAL PROTEIN ADE2"/>
    <property type="match status" value="1"/>
</dbReference>
<comment type="catalytic activity">
    <reaction evidence="10 11">
        <text>5-amino-1-(5-phospho-D-ribosyl)imidazole-4-carboxylate + L-aspartate + ATP = (2S)-2-[5-amino-1-(5-phospho-beta-D-ribosyl)imidazole-4-carboxamido]succinate + ADP + phosphate + 2 H(+)</text>
        <dbReference type="Rhea" id="RHEA:22628"/>
        <dbReference type="ChEBI" id="CHEBI:15378"/>
        <dbReference type="ChEBI" id="CHEBI:29991"/>
        <dbReference type="ChEBI" id="CHEBI:30616"/>
        <dbReference type="ChEBI" id="CHEBI:43474"/>
        <dbReference type="ChEBI" id="CHEBI:58443"/>
        <dbReference type="ChEBI" id="CHEBI:77657"/>
        <dbReference type="ChEBI" id="CHEBI:456216"/>
        <dbReference type="EC" id="6.3.2.6"/>
    </reaction>
</comment>
<dbReference type="AlphaFoldDB" id="A0A4R6TXA5"/>
<gene>
    <name evidence="11" type="primary">purC</name>
    <name evidence="13" type="ORF">EV213_12610</name>
</gene>
<dbReference type="InterPro" id="IPR018236">
    <property type="entry name" value="SAICAR_synthetase_CS"/>
</dbReference>
<evidence type="ECO:0000256" key="4">
    <source>
        <dbReference type="ARBA" id="ARBA00016460"/>
    </source>
</evidence>
<dbReference type="PROSITE" id="PS01057">
    <property type="entry name" value="SAICAR_SYNTHETASE_1"/>
    <property type="match status" value="1"/>
</dbReference>
<dbReference type="Pfam" id="PF01259">
    <property type="entry name" value="SAICAR_synt"/>
    <property type="match status" value="1"/>
</dbReference>
<evidence type="ECO:0000313" key="14">
    <source>
        <dbReference type="Proteomes" id="UP000295632"/>
    </source>
</evidence>
<evidence type="ECO:0000256" key="3">
    <source>
        <dbReference type="ARBA" id="ARBA00012217"/>
    </source>
</evidence>
<comment type="similarity">
    <text evidence="2 11">Belongs to the SAICAR synthetase family.</text>
</comment>
<evidence type="ECO:0000256" key="8">
    <source>
        <dbReference type="ARBA" id="ARBA00022840"/>
    </source>
</evidence>
<dbReference type="Gene3D" id="3.30.470.20">
    <property type="entry name" value="ATP-grasp fold, B domain"/>
    <property type="match status" value="1"/>
</dbReference>
<keyword evidence="8 11" id="KW-0067">ATP-binding</keyword>
<dbReference type="GO" id="GO:0005524">
    <property type="term" value="F:ATP binding"/>
    <property type="evidence" value="ECO:0007669"/>
    <property type="project" value="UniProtKB-KW"/>
</dbReference>
<dbReference type="RefSeq" id="WP_133582209.1">
    <property type="nucleotide sequence ID" value="NZ_SNYJ01000026.1"/>
</dbReference>
<name>A0A4R6TXA5_9BACI</name>
<accession>A0A4R6TXA5</accession>
<evidence type="ECO:0000313" key="13">
    <source>
        <dbReference type="EMBL" id="TDQ34145.1"/>
    </source>
</evidence>
<dbReference type="NCBIfam" id="TIGR00081">
    <property type="entry name" value="purC"/>
    <property type="match status" value="1"/>
</dbReference>
<evidence type="ECO:0000256" key="1">
    <source>
        <dbReference type="ARBA" id="ARBA00004672"/>
    </source>
</evidence>
<comment type="caution">
    <text evidence="13">The sequence shown here is derived from an EMBL/GenBank/DDBJ whole genome shotgun (WGS) entry which is preliminary data.</text>
</comment>
<protein>
    <recommendedName>
        <fullName evidence="4 11">Phosphoribosylaminoimidazole-succinocarboxamide synthase</fullName>
        <ecNumber evidence="3 11">6.3.2.6</ecNumber>
    </recommendedName>
    <alternativeName>
        <fullName evidence="9 11">SAICAR synthetase</fullName>
    </alternativeName>
</protein>
<dbReference type="FunFam" id="3.30.470.20:FF:000006">
    <property type="entry name" value="Phosphoribosylaminoimidazole-succinocarboxamide synthase"/>
    <property type="match status" value="1"/>
</dbReference>
<evidence type="ECO:0000256" key="2">
    <source>
        <dbReference type="ARBA" id="ARBA00010190"/>
    </source>
</evidence>
<keyword evidence="14" id="KW-1185">Reference proteome</keyword>
<evidence type="ECO:0000256" key="10">
    <source>
        <dbReference type="ARBA" id="ARBA00048475"/>
    </source>
</evidence>
<keyword evidence="6 11" id="KW-0547">Nucleotide-binding</keyword>
<dbReference type="PANTHER" id="PTHR43599:SF3">
    <property type="entry name" value="SI:DKEY-6E2.2"/>
    <property type="match status" value="1"/>
</dbReference>
<keyword evidence="7 11" id="KW-0658">Purine biosynthesis</keyword>
<proteinExistence type="inferred from homology"/>
<dbReference type="OrthoDB" id="9801549at2"/>
<dbReference type="InterPro" id="IPR050089">
    <property type="entry name" value="SAICAR_synthetase"/>
</dbReference>
<dbReference type="CDD" id="cd01415">
    <property type="entry name" value="SAICAR_synt_PurC"/>
    <property type="match status" value="1"/>
</dbReference>
<reference evidence="13 14" key="1">
    <citation type="submission" date="2019-03" db="EMBL/GenBank/DDBJ databases">
        <title>Genomic Encyclopedia of Type Strains, Phase IV (KMG-IV): sequencing the most valuable type-strain genomes for metagenomic binning, comparative biology and taxonomic classification.</title>
        <authorList>
            <person name="Goeker M."/>
        </authorList>
    </citation>
    <scope>NUCLEOTIDE SEQUENCE [LARGE SCALE GENOMIC DNA]</scope>
    <source>
        <strain evidence="13 14">DSM 28697</strain>
    </source>
</reference>
<feature type="domain" description="SAICAR synthetase/ADE2 N-terminal" evidence="12">
    <location>
        <begin position="6"/>
        <end position="232"/>
    </location>
</feature>
<dbReference type="GO" id="GO:0006189">
    <property type="term" value="P:'de novo' IMP biosynthetic process"/>
    <property type="evidence" value="ECO:0007669"/>
    <property type="project" value="UniProtKB-UniRule"/>
</dbReference>
<evidence type="ECO:0000256" key="7">
    <source>
        <dbReference type="ARBA" id="ARBA00022755"/>
    </source>
</evidence>
<dbReference type="GO" id="GO:0009236">
    <property type="term" value="P:cobalamin biosynthetic process"/>
    <property type="evidence" value="ECO:0007669"/>
    <property type="project" value="InterPro"/>
</dbReference>
<dbReference type="PROSITE" id="PS01058">
    <property type="entry name" value="SAICAR_SYNTHETASE_2"/>
    <property type="match status" value="1"/>
</dbReference>
<evidence type="ECO:0000256" key="6">
    <source>
        <dbReference type="ARBA" id="ARBA00022741"/>
    </source>
</evidence>
<organism evidence="13 14">
    <name type="scientific">Aureibacillus halotolerans</name>
    <dbReference type="NCBI Taxonomy" id="1508390"/>
    <lineage>
        <taxon>Bacteria</taxon>
        <taxon>Bacillati</taxon>
        <taxon>Bacillota</taxon>
        <taxon>Bacilli</taxon>
        <taxon>Bacillales</taxon>
        <taxon>Bacillaceae</taxon>
        <taxon>Aureibacillus</taxon>
    </lineage>
</organism>
<dbReference type="HAMAP" id="MF_00137">
    <property type="entry name" value="SAICAR_synth"/>
    <property type="match status" value="1"/>
</dbReference>
<evidence type="ECO:0000256" key="11">
    <source>
        <dbReference type="HAMAP-Rule" id="MF_00137"/>
    </source>
</evidence>
<dbReference type="EMBL" id="SNYJ01000026">
    <property type="protein sequence ID" value="TDQ34145.1"/>
    <property type="molecule type" value="Genomic_DNA"/>
</dbReference>
<dbReference type="GO" id="GO:0004639">
    <property type="term" value="F:phosphoribosylaminoimidazolesuccinocarboxamide synthase activity"/>
    <property type="evidence" value="ECO:0007669"/>
    <property type="project" value="UniProtKB-UniRule"/>
</dbReference>
<sequence>MAEGQLLYEGKAKRIYETTTSGVLLVEYKDEATAFNGKKKETIAGKGVLNNDISAMIFQALSLAGVESHFVEKVSERSQKVKHVEIVPLEVVVRNVTAGSLAKRLGLNEGEPIEPAIVEFYYKDDELDDPLITEEHVRLLRIARPDELKTMKEAALKVNEELTSLFADCGIRLIDFKLEFGRTADGSILLADEVSPDTCRLWDKDTNERLDKDVFRRDLGALTTAYEEIATRLRQKLTASGGELS</sequence>
<comment type="pathway">
    <text evidence="1 11">Purine metabolism; IMP biosynthesis via de novo pathway; 5-amino-1-(5-phospho-D-ribosyl)imidazole-4-carboxamide from 5-amino-1-(5-phospho-D-ribosyl)imidazole-4-carboxylate: step 1/2.</text>
</comment>
<dbReference type="EC" id="6.3.2.6" evidence="3 11"/>
<dbReference type="Gene3D" id="3.30.200.20">
    <property type="entry name" value="Phosphorylase Kinase, domain 1"/>
    <property type="match status" value="1"/>
</dbReference>
<evidence type="ECO:0000256" key="5">
    <source>
        <dbReference type="ARBA" id="ARBA00022598"/>
    </source>
</evidence>
<evidence type="ECO:0000259" key="12">
    <source>
        <dbReference type="Pfam" id="PF01259"/>
    </source>
</evidence>
<keyword evidence="5 11" id="KW-0436">Ligase</keyword>
<dbReference type="InterPro" id="IPR028923">
    <property type="entry name" value="SAICAR_synt/ADE2_N"/>
</dbReference>
<dbReference type="InterPro" id="IPR001636">
    <property type="entry name" value="SAICAR_synth"/>
</dbReference>